<proteinExistence type="predicted"/>
<accession>A0A7W9TB23</accession>
<reference evidence="1 2" key="1">
    <citation type="submission" date="2020-08" db="EMBL/GenBank/DDBJ databases">
        <title>Genomic Encyclopedia of Type Strains, Phase IV (KMG-IV): sequencing the most valuable type-strain genomes for metagenomic binning, comparative biology and taxonomic classification.</title>
        <authorList>
            <person name="Goeker M."/>
        </authorList>
    </citation>
    <scope>NUCLEOTIDE SEQUENCE [LARGE SCALE GENOMIC DNA]</scope>
    <source>
        <strain evidence="1 2">DSM 43350</strain>
    </source>
</reference>
<name>A0A7W9TB23_9ACTN</name>
<gene>
    <name evidence="1" type="ORF">HNR57_003285</name>
</gene>
<dbReference type="RefSeq" id="WP_184560709.1">
    <property type="nucleotide sequence ID" value="NZ_BAAARS010000004.1"/>
</dbReference>
<evidence type="ECO:0000313" key="1">
    <source>
        <dbReference type="EMBL" id="MBB6077370.1"/>
    </source>
</evidence>
<comment type="caution">
    <text evidence="1">The sequence shown here is derived from an EMBL/GenBank/DDBJ whole genome shotgun (WGS) entry which is preliminary data.</text>
</comment>
<dbReference type="AlphaFoldDB" id="A0A7W9TB23"/>
<dbReference type="Proteomes" id="UP000591537">
    <property type="component" value="Unassembled WGS sequence"/>
</dbReference>
<keyword evidence="2" id="KW-1185">Reference proteome</keyword>
<organism evidence="1 2">
    <name type="scientific">Streptomyces paradoxus</name>
    <dbReference type="NCBI Taxonomy" id="66375"/>
    <lineage>
        <taxon>Bacteria</taxon>
        <taxon>Bacillati</taxon>
        <taxon>Actinomycetota</taxon>
        <taxon>Actinomycetes</taxon>
        <taxon>Kitasatosporales</taxon>
        <taxon>Streptomycetaceae</taxon>
        <taxon>Streptomyces</taxon>
    </lineage>
</organism>
<sequence>MQQHERPPGRRHALAHPWRRPRVRLALATAADGTHAPRADFIGDGIVAVLHPPSDGAKITATGSRTTVSLSASGVSTTGCPNVGADFAD</sequence>
<evidence type="ECO:0000313" key="2">
    <source>
        <dbReference type="Proteomes" id="UP000591537"/>
    </source>
</evidence>
<dbReference type="EMBL" id="JACHGV010000004">
    <property type="protein sequence ID" value="MBB6077370.1"/>
    <property type="molecule type" value="Genomic_DNA"/>
</dbReference>
<protein>
    <submittedName>
        <fullName evidence="1">Uncharacterized protein</fullName>
    </submittedName>
</protein>